<evidence type="ECO:0000256" key="2">
    <source>
        <dbReference type="ARBA" id="ARBA00007441"/>
    </source>
</evidence>
<dbReference type="GO" id="GO:0008483">
    <property type="term" value="F:transaminase activity"/>
    <property type="evidence" value="ECO:0007669"/>
    <property type="project" value="UniProtKB-KW"/>
</dbReference>
<dbReference type="InterPro" id="IPR015421">
    <property type="entry name" value="PyrdxlP-dep_Trfase_major"/>
</dbReference>
<evidence type="ECO:0000256" key="3">
    <source>
        <dbReference type="ARBA" id="ARBA00022576"/>
    </source>
</evidence>
<feature type="domain" description="Aminotransferase class I/classII large" evidence="7">
    <location>
        <begin position="36"/>
        <end position="387"/>
    </location>
</feature>
<dbReference type="EC" id="2.6.1.-" evidence="6"/>
<name>A0A1X0VDV6_LEUPS</name>
<dbReference type="Gene3D" id="3.90.1150.10">
    <property type="entry name" value="Aspartate Aminotransferase, domain 1"/>
    <property type="match status" value="1"/>
</dbReference>
<evidence type="ECO:0000256" key="1">
    <source>
        <dbReference type="ARBA" id="ARBA00001933"/>
    </source>
</evidence>
<dbReference type="InterPro" id="IPR004838">
    <property type="entry name" value="NHTrfase_class1_PyrdxlP-BS"/>
</dbReference>
<sequence length="400" mass="43292">MIEKNIDASKLFASALADVKPSPIHAFDEKVSDLPNILKLTIGEPDFSVPDHIKQAAVAAILADDSHYSVSAGTNQLRQAASHFLADRYDIHYDANTEILTTIGATEGLYAILSAILDENDEVIIPTPAYPVYAAMTRLNKGKPLLVDISQDDFILTPDHLRDILANHNHVKALILTNPSNPTGVTYSAEALSDLADVLRGTDVLVISDEIYSELRYDDHHVSMATFLPDQTLVINGVSKSHAMTGYRIGIVAGPAALITPINMVHSFIIMTPSNPAMAAATEAFVSSLSESDTETMKKAYRDRRDFLVSKMKALGFEMATPNGAFYIFAKIPETLNQDDVAFAYDLVDQEKLAVVPGSGFGPGGEGYVRLSYAASMAMLTDAMDRLSSYCANNSAIKIS</sequence>
<dbReference type="InterPro" id="IPR004839">
    <property type="entry name" value="Aminotransferase_I/II_large"/>
</dbReference>
<dbReference type="SUPFAM" id="SSF53383">
    <property type="entry name" value="PLP-dependent transferases"/>
    <property type="match status" value="1"/>
</dbReference>
<comment type="caution">
    <text evidence="8">The sequence shown here is derived from an EMBL/GenBank/DDBJ whole genome shotgun (WGS) entry which is preliminary data.</text>
</comment>
<evidence type="ECO:0000256" key="6">
    <source>
        <dbReference type="RuleBase" id="RU000481"/>
    </source>
</evidence>
<dbReference type="PANTHER" id="PTHR46383">
    <property type="entry name" value="ASPARTATE AMINOTRANSFERASE"/>
    <property type="match status" value="1"/>
</dbReference>
<evidence type="ECO:0000259" key="7">
    <source>
        <dbReference type="Pfam" id="PF00155"/>
    </source>
</evidence>
<dbReference type="Pfam" id="PF00155">
    <property type="entry name" value="Aminotran_1_2"/>
    <property type="match status" value="1"/>
</dbReference>
<gene>
    <name evidence="8" type="ORF">BMR96_05140</name>
</gene>
<dbReference type="Gene3D" id="3.40.640.10">
    <property type="entry name" value="Type I PLP-dependent aspartate aminotransferase-like (Major domain)"/>
    <property type="match status" value="1"/>
</dbReference>
<evidence type="ECO:0000256" key="4">
    <source>
        <dbReference type="ARBA" id="ARBA00022679"/>
    </source>
</evidence>
<dbReference type="RefSeq" id="WP_080519165.1">
    <property type="nucleotide sequence ID" value="NZ_MPLS01000014.1"/>
</dbReference>
<organism evidence="8 9">
    <name type="scientific">Leuconostoc pseudomesenteroides</name>
    <dbReference type="NCBI Taxonomy" id="33968"/>
    <lineage>
        <taxon>Bacteria</taxon>
        <taxon>Bacillati</taxon>
        <taxon>Bacillota</taxon>
        <taxon>Bacilli</taxon>
        <taxon>Lactobacillales</taxon>
        <taxon>Lactobacillaceae</taxon>
        <taxon>Leuconostoc</taxon>
    </lineage>
</organism>
<dbReference type="eggNOG" id="COG0436">
    <property type="taxonomic scope" value="Bacteria"/>
</dbReference>
<evidence type="ECO:0000313" key="9">
    <source>
        <dbReference type="Proteomes" id="UP000192288"/>
    </source>
</evidence>
<dbReference type="Proteomes" id="UP000192288">
    <property type="component" value="Unassembled WGS sequence"/>
</dbReference>
<dbReference type="InterPro" id="IPR015424">
    <property type="entry name" value="PyrdxlP-dep_Trfase"/>
</dbReference>
<reference evidence="8 9" key="1">
    <citation type="journal article" date="2017" name="Front. Microbiol.">
        <title>Genomic Characterization of Dairy Associated Leuconostoc Species and Diversity of Leuconostocs in Undefined Mixed Mesophilic Starter Cultures.</title>
        <authorList>
            <person name="Frantzen C.A."/>
            <person name="Kot W."/>
            <person name="Pedersen T.B."/>
            <person name="Ardo Y.M."/>
            <person name="Broadbent J.R."/>
            <person name="Neve H."/>
            <person name="Hansen L.H."/>
            <person name="Dal Bello F."/>
            <person name="Ostlie H.M."/>
            <person name="Kleppen H.P."/>
            <person name="Vogensen F.K."/>
            <person name="Holo H."/>
        </authorList>
    </citation>
    <scope>NUCLEOTIDE SEQUENCE [LARGE SCALE GENOMIC DNA]</scope>
    <source>
        <strain evidence="8 9">LMGCF08</strain>
    </source>
</reference>
<keyword evidence="4 6" id="KW-0808">Transferase</keyword>
<dbReference type="PANTHER" id="PTHR46383:SF4">
    <property type="entry name" value="AMINOTRANSFERASE"/>
    <property type="match status" value="1"/>
</dbReference>
<proteinExistence type="inferred from homology"/>
<dbReference type="InterPro" id="IPR050596">
    <property type="entry name" value="AspAT/PAT-like"/>
</dbReference>
<evidence type="ECO:0000313" key="8">
    <source>
        <dbReference type="EMBL" id="ORI97789.1"/>
    </source>
</evidence>
<comment type="cofactor">
    <cofactor evidence="1 6">
        <name>pyridoxal 5'-phosphate</name>
        <dbReference type="ChEBI" id="CHEBI:597326"/>
    </cofactor>
</comment>
<dbReference type="GO" id="GO:0006520">
    <property type="term" value="P:amino acid metabolic process"/>
    <property type="evidence" value="ECO:0007669"/>
    <property type="project" value="InterPro"/>
</dbReference>
<dbReference type="STRING" id="33968.BMS77_04610"/>
<dbReference type="CDD" id="cd00609">
    <property type="entry name" value="AAT_like"/>
    <property type="match status" value="1"/>
</dbReference>
<keyword evidence="3 6" id="KW-0032">Aminotransferase</keyword>
<dbReference type="AlphaFoldDB" id="A0A1X0VDV6"/>
<dbReference type="GO" id="GO:0030170">
    <property type="term" value="F:pyridoxal phosphate binding"/>
    <property type="evidence" value="ECO:0007669"/>
    <property type="project" value="InterPro"/>
</dbReference>
<dbReference type="PROSITE" id="PS00105">
    <property type="entry name" value="AA_TRANSFER_CLASS_1"/>
    <property type="match status" value="1"/>
</dbReference>
<evidence type="ECO:0000256" key="5">
    <source>
        <dbReference type="ARBA" id="ARBA00022898"/>
    </source>
</evidence>
<dbReference type="EMBL" id="MPLS01000014">
    <property type="protein sequence ID" value="ORI97789.1"/>
    <property type="molecule type" value="Genomic_DNA"/>
</dbReference>
<comment type="similarity">
    <text evidence="2 6">Belongs to the class-I pyridoxal-phosphate-dependent aminotransferase family.</text>
</comment>
<accession>A0A1X0VDV6</accession>
<protein>
    <recommendedName>
        <fullName evidence="6">Aminotransferase</fullName>
        <ecNumber evidence="6">2.6.1.-</ecNumber>
    </recommendedName>
</protein>
<dbReference type="InterPro" id="IPR015422">
    <property type="entry name" value="PyrdxlP-dep_Trfase_small"/>
</dbReference>
<keyword evidence="5" id="KW-0663">Pyridoxal phosphate</keyword>